<accession>A0A645F8B2</accession>
<dbReference type="EMBL" id="VSSQ01056699">
    <property type="protein sequence ID" value="MPN10541.1"/>
    <property type="molecule type" value="Genomic_DNA"/>
</dbReference>
<comment type="caution">
    <text evidence="1">The sequence shown here is derived from an EMBL/GenBank/DDBJ whole genome shotgun (WGS) entry which is preliminary data.</text>
</comment>
<reference evidence="1" key="1">
    <citation type="submission" date="2019-08" db="EMBL/GenBank/DDBJ databases">
        <authorList>
            <person name="Kucharzyk K."/>
            <person name="Murdoch R.W."/>
            <person name="Higgins S."/>
            <person name="Loffler F."/>
        </authorList>
    </citation>
    <scope>NUCLEOTIDE SEQUENCE</scope>
</reference>
<protein>
    <submittedName>
        <fullName evidence="1">Uncharacterized protein</fullName>
    </submittedName>
</protein>
<dbReference type="AlphaFoldDB" id="A0A645F8B2"/>
<organism evidence="1">
    <name type="scientific">bioreactor metagenome</name>
    <dbReference type="NCBI Taxonomy" id="1076179"/>
    <lineage>
        <taxon>unclassified sequences</taxon>
        <taxon>metagenomes</taxon>
        <taxon>ecological metagenomes</taxon>
    </lineage>
</organism>
<evidence type="ECO:0000313" key="1">
    <source>
        <dbReference type="EMBL" id="MPN10541.1"/>
    </source>
</evidence>
<sequence>MGNTINTDASNRCARKRGQKYATQRVANRVTIATFERLDHDAGVTSVTFHFAHAKAGLSNAVLIEAFCHMFPLFLLLHKSEESGSWILLIYRL</sequence>
<gene>
    <name evidence="1" type="ORF">SDC9_157836</name>
</gene>
<name>A0A645F8B2_9ZZZZ</name>
<proteinExistence type="predicted"/>